<keyword evidence="4" id="KW-1185">Reference proteome</keyword>
<feature type="compositionally biased region" description="Low complexity" evidence="1">
    <location>
        <begin position="395"/>
        <end position="409"/>
    </location>
</feature>
<feature type="region of interest" description="Disordered" evidence="1">
    <location>
        <begin position="791"/>
        <end position="823"/>
    </location>
</feature>
<feature type="compositionally biased region" description="Polar residues" evidence="1">
    <location>
        <begin position="449"/>
        <end position="465"/>
    </location>
</feature>
<feature type="compositionally biased region" description="Polar residues" evidence="1">
    <location>
        <begin position="659"/>
        <end position="674"/>
    </location>
</feature>
<keyword evidence="2" id="KW-0472">Membrane</keyword>
<feature type="compositionally biased region" description="Low complexity" evidence="1">
    <location>
        <begin position="605"/>
        <end position="614"/>
    </location>
</feature>
<feature type="compositionally biased region" description="Polar residues" evidence="1">
    <location>
        <begin position="531"/>
        <end position="541"/>
    </location>
</feature>
<evidence type="ECO:0000313" key="3">
    <source>
        <dbReference type="EMBL" id="KAA8911467.1"/>
    </source>
</evidence>
<dbReference type="Proteomes" id="UP000326924">
    <property type="component" value="Unassembled WGS sequence"/>
</dbReference>
<dbReference type="InParanoid" id="A0A5J5F4K6"/>
<keyword evidence="2" id="KW-0812">Transmembrane</keyword>
<feature type="compositionally biased region" description="Gly residues" evidence="1">
    <location>
        <begin position="166"/>
        <end position="186"/>
    </location>
</feature>
<dbReference type="EMBL" id="VXIS01000035">
    <property type="protein sequence ID" value="KAA8911467.1"/>
    <property type="molecule type" value="Genomic_DNA"/>
</dbReference>
<evidence type="ECO:0000313" key="4">
    <source>
        <dbReference type="Proteomes" id="UP000326924"/>
    </source>
</evidence>
<comment type="caution">
    <text evidence="3">The sequence shown here is derived from an EMBL/GenBank/DDBJ whole genome shotgun (WGS) entry which is preliminary data.</text>
</comment>
<accession>A0A5J5F4K6</accession>
<reference evidence="3 4" key="1">
    <citation type="submission" date="2019-09" db="EMBL/GenBank/DDBJ databases">
        <title>Draft genome of the ectomycorrhizal ascomycete Sphaerosporella brunnea.</title>
        <authorList>
            <consortium name="DOE Joint Genome Institute"/>
            <person name="Benucci G.M."/>
            <person name="Marozzi G."/>
            <person name="Antonielli L."/>
            <person name="Sanchez S."/>
            <person name="Marco P."/>
            <person name="Wang X."/>
            <person name="Falini L.B."/>
            <person name="Barry K."/>
            <person name="Haridas S."/>
            <person name="Lipzen A."/>
            <person name="Labutti K."/>
            <person name="Grigoriev I.V."/>
            <person name="Murat C."/>
            <person name="Martin F."/>
            <person name="Albertini E."/>
            <person name="Donnini D."/>
            <person name="Bonito G."/>
        </authorList>
    </citation>
    <scope>NUCLEOTIDE SEQUENCE [LARGE SCALE GENOMIC DNA]</scope>
    <source>
        <strain evidence="3 4">Sb_GMNB300</strain>
    </source>
</reference>
<feature type="compositionally biased region" description="Low complexity" evidence="1">
    <location>
        <begin position="507"/>
        <end position="524"/>
    </location>
</feature>
<feature type="compositionally biased region" description="Gly residues" evidence="1">
    <location>
        <begin position="196"/>
        <end position="223"/>
    </location>
</feature>
<feature type="transmembrane region" description="Helical" evidence="2">
    <location>
        <begin position="23"/>
        <end position="46"/>
    </location>
</feature>
<feature type="compositionally biased region" description="Polar residues" evidence="1">
    <location>
        <begin position="590"/>
        <end position="604"/>
    </location>
</feature>
<keyword evidence="2" id="KW-1133">Transmembrane helix</keyword>
<name>A0A5J5F4K6_9PEZI</name>
<feature type="compositionally biased region" description="Pro residues" evidence="1">
    <location>
        <begin position="739"/>
        <end position="770"/>
    </location>
</feature>
<feature type="compositionally biased region" description="Low complexity" evidence="1">
    <location>
        <begin position="336"/>
        <end position="348"/>
    </location>
</feature>
<organism evidence="3 4">
    <name type="scientific">Sphaerosporella brunnea</name>
    <dbReference type="NCBI Taxonomy" id="1250544"/>
    <lineage>
        <taxon>Eukaryota</taxon>
        <taxon>Fungi</taxon>
        <taxon>Dikarya</taxon>
        <taxon>Ascomycota</taxon>
        <taxon>Pezizomycotina</taxon>
        <taxon>Pezizomycetes</taxon>
        <taxon>Pezizales</taxon>
        <taxon>Pyronemataceae</taxon>
        <taxon>Sphaerosporella</taxon>
    </lineage>
</organism>
<feature type="compositionally biased region" description="Basic and acidic residues" evidence="1">
    <location>
        <begin position="287"/>
        <end position="296"/>
    </location>
</feature>
<dbReference type="AlphaFoldDB" id="A0A5J5F4K6"/>
<protein>
    <submittedName>
        <fullName evidence="3">Uncharacterized protein</fullName>
    </submittedName>
</protein>
<evidence type="ECO:0000256" key="1">
    <source>
        <dbReference type="SAM" id="MobiDB-lite"/>
    </source>
</evidence>
<sequence length="837" mass="88440">MPPAILLYTRRTSENDEAEAKKAIGIALGTVLTVLVLVIGGVIYCLKSRHSPERPRGGFTVTPTPPLTTSRKTRHGSTPSTTPIPCFAIHHNLPPLVQGPDGNWREYPQTGEFVTDGYSVDDPSDSATVSYRELPNGYVATLEVPQWRPDGRYPFLAEEVDCGDSSAGGPGGGYDGDSGRGGGGGNPWRPNSDRSGGSGGRGGGGRGGGGGPGGGGGGGGPGSPGYPETRPAGSGTSGDDLSSGGDPYSLRGPQLPDIAYLDVPDAHRHQGRRHRPRSRRRHSTGSRRIDSVELHFNRHHSQNNTPGARVDGSGQGTRSTSENPQAVPVTRRNPRSETSAPSTSTAPEYHPGCDSFQFPPLPPSPTPCIVHPPVSRHRGPSGAVFPSHTRNIRVAATATSSSSSSTSSPRPLPQVPPPTIPGPVSTRPSIILTRGEDPCSSPNFPSPDPGTTNSYLSQPQWPPVSTETDTDTDTTGTDIRTYRPIVPSPPMTNDPFAYHPGQPVRWSPASSSSASSTSTVIPPSEVDGRKSISTRQLSRFWSPSSSTPSAQREYQGFLNPFVTRRTQSPNTARTTESAGIELHRRPPSFPQSASLMSTPQERPVSTSGSSSQSSCRPPTGQLGRLPSRPESPTLPEPERYSTCSTTPESVQLLAPPPKSTTSSGRWSQTLSVASNLPLIASPRSPEHEASPTGLGLEFPWGVPPATSTPAVEGVNCEPERNPVAPIEENQGPELSVASPPLPPPPEFEMAPPSSPPPPYSPPRIPLPDTPVPEQAPLYRQPEERVAVDETGQALRDENAPRATAVNAMPPLRHASSMHADLRPTAETVADEADLMHA</sequence>
<proteinExistence type="predicted"/>
<feature type="compositionally biased region" description="Polar residues" evidence="1">
    <location>
        <begin position="564"/>
        <end position="577"/>
    </location>
</feature>
<feature type="region of interest" description="Disordered" evidence="1">
    <location>
        <begin position="160"/>
        <end position="779"/>
    </location>
</feature>
<feature type="compositionally biased region" description="Pro residues" evidence="1">
    <location>
        <begin position="410"/>
        <end position="421"/>
    </location>
</feature>
<gene>
    <name evidence="3" type="ORF">FN846DRAFT_887780</name>
</gene>
<feature type="region of interest" description="Disordered" evidence="1">
    <location>
        <begin position="51"/>
        <end position="80"/>
    </location>
</feature>
<feature type="compositionally biased region" description="Basic residues" evidence="1">
    <location>
        <begin position="269"/>
        <end position="285"/>
    </location>
</feature>
<feature type="compositionally biased region" description="Low complexity" evidence="1">
    <location>
        <begin position="233"/>
        <end position="249"/>
    </location>
</feature>
<evidence type="ECO:0000256" key="2">
    <source>
        <dbReference type="SAM" id="Phobius"/>
    </source>
</evidence>